<dbReference type="KEGG" id="ocg:OCA5_pOC16700470"/>
<reference evidence="2 3" key="1">
    <citation type="journal article" date="2011" name="J. Bacteriol.">
        <title>Complete genome sequences of the chemolithoautotrophic Oligotropha carboxidovorans strains OM4 and OM5.</title>
        <authorList>
            <person name="Volland S."/>
            <person name="Rachinger M."/>
            <person name="Strittmatter A."/>
            <person name="Daniel R."/>
            <person name="Gottschalk G."/>
            <person name="Meyer O."/>
        </authorList>
    </citation>
    <scope>NUCLEOTIDE SEQUENCE [LARGE SCALE GENOMIC DNA]</scope>
    <source>
        <strain evidence="3">ATCC 49405 / DSM 1227 / KCTC 32145 / OM5</strain>
        <plasmid evidence="2">pOC167</plasmid>
    </source>
</reference>
<organism evidence="2 3">
    <name type="scientific">Afipia carboxidovorans (strain ATCC 49405 / DSM 1227 / KCTC 32145 / OM5)</name>
    <name type="common">Oligotropha carboxidovorans</name>
    <dbReference type="NCBI Taxonomy" id="504832"/>
    <lineage>
        <taxon>Bacteria</taxon>
        <taxon>Pseudomonadati</taxon>
        <taxon>Pseudomonadota</taxon>
        <taxon>Alphaproteobacteria</taxon>
        <taxon>Hyphomicrobiales</taxon>
        <taxon>Nitrobacteraceae</taxon>
        <taxon>Afipia</taxon>
    </lineage>
</organism>
<dbReference type="Proteomes" id="UP000007730">
    <property type="component" value="Plasmid pOC167"/>
</dbReference>
<feature type="region of interest" description="Disordered" evidence="1">
    <location>
        <begin position="1"/>
        <end position="32"/>
    </location>
</feature>
<evidence type="ECO:0000313" key="3">
    <source>
        <dbReference type="Proteomes" id="UP000007730"/>
    </source>
</evidence>
<feature type="compositionally biased region" description="Polar residues" evidence="1">
    <location>
        <begin position="1"/>
        <end position="11"/>
    </location>
</feature>
<dbReference type="HOGENOM" id="CLU_1684793_0_0_5"/>
<dbReference type="RefSeq" id="WP_013913457.1">
    <property type="nucleotide sequence ID" value="NC_011386.1"/>
</dbReference>
<name>F8C1D0_AFIC5</name>
<geneLocation type="plasmid" evidence="2 3">
    <name>pOC167</name>
</geneLocation>
<sequence length="156" mass="16762">MSSGIVTNDGTLDQRVTDPRHRVPGNEMPFDSIKDAGTHADLLAFFRLTTKPGATSERTAQTQMKAMMGGSGRGPNLKVWSLPDRSNHCRDTYPATADGRTRAFWARNLRFMTGTSKDGPEEDAPAIMPAGMMGDCVAAIFAEPGRTSLSSSIARG</sequence>
<keyword evidence="2" id="KW-0614">Plasmid</keyword>
<dbReference type="OrthoDB" id="9805828at2"/>
<proteinExistence type="predicted"/>
<dbReference type="EMBL" id="CP002828">
    <property type="protein sequence ID" value="AEI08245.1"/>
    <property type="molecule type" value="Genomic_DNA"/>
</dbReference>
<evidence type="ECO:0000256" key="1">
    <source>
        <dbReference type="SAM" id="MobiDB-lite"/>
    </source>
</evidence>
<evidence type="ECO:0000313" key="2">
    <source>
        <dbReference type="EMBL" id="AEI08245.1"/>
    </source>
</evidence>
<dbReference type="AlphaFoldDB" id="F8C1D0"/>
<gene>
    <name evidence="2" type="ordered locus">OCA5_pOC16700470</name>
</gene>
<protein>
    <submittedName>
        <fullName evidence="2">Uncharacterized protein</fullName>
    </submittedName>
</protein>
<accession>F8C1D0</accession>
<keyword evidence="3" id="KW-1185">Reference proteome</keyword>